<feature type="compositionally biased region" description="Low complexity" evidence="1">
    <location>
        <begin position="46"/>
        <end position="59"/>
    </location>
</feature>
<organism evidence="2 3">
    <name type="scientific">Oculimacula yallundae</name>
    <dbReference type="NCBI Taxonomy" id="86028"/>
    <lineage>
        <taxon>Eukaryota</taxon>
        <taxon>Fungi</taxon>
        <taxon>Dikarya</taxon>
        <taxon>Ascomycota</taxon>
        <taxon>Pezizomycotina</taxon>
        <taxon>Leotiomycetes</taxon>
        <taxon>Helotiales</taxon>
        <taxon>Ploettnerulaceae</taxon>
        <taxon>Oculimacula</taxon>
    </lineage>
</organism>
<protein>
    <submittedName>
        <fullName evidence="2">Uncharacterized protein</fullName>
    </submittedName>
</protein>
<evidence type="ECO:0000256" key="1">
    <source>
        <dbReference type="SAM" id="MobiDB-lite"/>
    </source>
</evidence>
<proteinExistence type="predicted"/>
<accession>A0ABR4CXB9</accession>
<name>A0ABR4CXB9_9HELO</name>
<keyword evidence="3" id="KW-1185">Reference proteome</keyword>
<evidence type="ECO:0000313" key="3">
    <source>
        <dbReference type="Proteomes" id="UP001595075"/>
    </source>
</evidence>
<sequence length="102" mass="10776">MPIKLHLSNFHDSASRFETPVSSSQSPSEDHHLSSCQRLNQGLSTKPKSIKSSSMAISSKRNHASQPPQPGQRSHDSALWGSELTQGGTAGTPSDIAAAADP</sequence>
<dbReference type="EMBL" id="JAZHXI010000002">
    <property type="protein sequence ID" value="KAL2074560.1"/>
    <property type="molecule type" value="Genomic_DNA"/>
</dbReference>
<gene>
    <name evidence="2" type="ORF">VTL71DRAFT_8338</name>
</gene>
<evidence type="ECO:0000313" key="2">
    <source>
        <dbReference type="EMBL" id="KAL2074560.1"/>
    </source>
</evidence>
<dbReference type="Proteomes" id="UP001595075">
    <property type="component" value="Unassembled WGS sequence"/>
</dbReference>
<feature type="compositionally biased region" description="Polar residues" evidence="1">
    <location>
        <begin position="34"/>
        <end position="44"/>
    </location>
</feature>
<feature type="region of interest" description="Disordered" evidence="1">
    <location>
        <begin position="1"/>
        <end position="102"/>
    </location>
</feature>
<reference evidence="2 3" key="1">
    <citation type="journal article" date="2024" name="Commun. Biol.">
        <title>Comparative genomic analysis of thermophilic fungi reveals convergent evolutionary adaptations and gene losses.</title>
        <authorList>
            <person name="Steindorff A.S."/>
            <person name="Aguilar-Pontes M.V."/>
            <person name="Robinson A.J."/>
            <person name="Andreopoulos B."/>
            <person name="LaButti K."/>
            <person name="Kuo A."/>
            <person name="Mondo S."/>
            <person name="Riley R."/>
            <person name="Otillar R."/>
            <person name="Haridas S."/>
            <person name="Lipzen A."/>
            <person name="Grimwood J."/>
            <person name="Schmutz J."/>
            <person name="Clum A."/>
            <person name="Reid I.D."/>
            <person name="Moisan M.C."/>
            <person name="Butler G."/>
            <person name="Nguyen T.T.M."/>
            <person name="Dewar K."/>
            <person name="Conant G."/>
            <person name="Drula E."/>
            <person name="Henrissat B."/>
            <person name="Hansel C."/>
            <person name="Singer S."/>
            <person name="Hutchinson M.I."/>
            <person name="de Vries R.P."/>
            <person name="Natvig D.O."/>
            <person name="Powell A.J."/>
            <person name="Tsang A."/>
            <person name="Grigoriev I.V."/>
        </authorList>
    </citation>
    <scope>NUCLEOTIDE SEQUENCE [LARGE SCALE GENOMIC DNA]</scope>
    <source>
        <strain evidence="2 3">CBS 494.80</strain>
    </source>
</reference>
<comment type="caution">
    <text evidence="2">The sequence shown here is derived from an EMBL/GenBank/DDBJ whole genome shotgun (WGS) entry which is preliminary data.</text>
</comment>